<gene>
    <name evidence="1" type="ORF">EDWATA_00634</name>
</gene>
<dbReference type="Proteomes" id="UP000003692">
    <property type="component" value="Unassembled WGS sequence"/>
</dbReference>
<accession>D4F1P2</accession>
<reference evidence="1 2" key="1">
    <citation type="submission" date="2010-02" db="EMBL/GenBank/DDBJ databases">
        <authorList>
            <person name="Weinstock G."/>
            <person name="Sodergren E."/>
            <person name="Clifton S."/>
            <person name="Fulton L."/>
            <person name="Fulton B."/>
            <person name="Courtney L."/>
            <person name="Fronick C."/>
            <person name="Harrison M."/>
            <person name="Strong C."/>
            <person name="Farmer C."/>
            <person name="Delahaunty K."/>
            <person name="Markovic C."/>
            <person name="Hall O."/>
            <person name="Minx P."/>
            <person name="Tomlinson C."/>
            <person name="Mitreva M."/>
            <person name="Nelson J."/>
            <person name="Hou S."/>
            <person name="Wollam A."/>
            <person name="Pepin K.H."/>
            <person name="Johnson M."/>
            <person name="Bhonagiri V."/>
            <person name="Zhang X."/>
            <person name="Suruliraj S."/>
            <person name="Warren W."/>
            <person name="Chinwalla A."/>
            <person name="Mardis E.R."/>
            <person name="Wilson R.K."/>
        </authorList>
    </citation>
    <scope>NUCLEOTIDE SEQUENCE [LARGE SCALE GENOMIC DNA]</scope>
    <source>
        <strain evidence="1 2">ATCC 23685</strain>
    </source>
</reference>
<dbReference type="AlphaFoldDB" id="D4F1P2"/>
<comment type="caution">
    <text evidence="1">The sequence shown here is derived from an EMBL/GenBank/DDBJ whole genome shotgun (WGS) entry which is preliminary data.</text>
</comment>
<evidence type="ECO:0000313" key="1">
    <source>
        <dbReference type="EMBL" id="EFE24273.1"/>
    </source>
</evidence>
<dbReference type="EMBL" id="ADGK01000025">
    <property type="protein sequence ID" value="EFE24273.1"/>
    <property type="molecule type" value="Genomic_DNA"/>
</dbReference>
<organism evidence="1 2">
    <name type="scientific">Edwardsiella tarda ATCC 23685</name>
    <dbReference type="NCBI Taxonomy" id="500638"/>
    <lineage>
        <taxon>Bacteria</taxon>
        <taxon>Pseudomonadati</taxon>
        <taxon>Pseudomonadota</taxon>
        <taxon>Gammaproteobacteria</taxon>
        <taxon>Enterobacterales</taxon>
        <taxon>Hafniaceae</taxon>
        <taxon>Edwardsiella</taxon>
    </lineage>
</organism>
<name>D4F1P2_EDWTA</name>
<dbReference type="HOGENOM" id="CLU_200528_1_0_6"/>
<sequence length="40" mass="4529">MHLVDGIDDTLQGGTLFAQCLCTLRFIPYVRLLQLGVNFF</sequence>
<proteinExistence type="predicted"/>
<protein>
    <submittedName>
        <fullName evidence="1">Uncharacterized protein</fullName>
    </submittedName>
</protein>
<evidence type="ECO:0000313" key="2">
    <source>
        <dbReference type="Proteomes" id="UP000003692"/>
    </source>
</evidence>